<sequence>MRFRGKVDHMRNIVVRKDRVHLRPVANIRAHKAIVLILRNIAEALKIARIRQRVRVDEQVFRRVLSHPANEVAADEPRPSGHENPHYFPSLASASRYCPYSVILSSSPSSLSCSVVINPRRQAISSMQEM</sequence>
<organism evidence="1">
    <name type="scientific">bioreactor metagenome</name>
    <dbReference type="NCBI Taxonomy" id="1076179"/>
    <lineage>
        <taxon>unclassified sequences</taxon>
        <taxon>metagenomes</taxon>
        <taxon>ecological metagenomes</taxon>
    </lineage>
</organism>
<dbReference type="EMBL" id="VSSQ01007651">
    <property type="protein sequence ID" value="MPM36573.1"/>
    <property type="molecule type" value="Genomic_DNA"/>
</dbReference>
<gene>
    <name evidence="1" type="ORF">SDC9_83172</name>
</gene>
<comment type="caution">
    <text evidence="1">The sequence shown here is derived from an EMBL/GenBank/DDBJ whole genome shotgun (WGS) entry which is preliminary data.</text>
</comment>
<evidence type="ECO:0000313" key="1">
    <source>
        <dbReference type="EMBL" id="MPM36573.1"/>
    </source>
</evidence>
<accession>A0A644ZCY4</accession>
<protein>
    <submittedName>
        <fullName evidence="1">Uncharacterized protein</fullName>
    </submittedName>
</protein>
<proteinExistence type="predicted"/>
<dbReference type="AlphaFoldDB" id="A0A644ZCY4"/>
<reference evidence="1" key="1">
    <citation type="submission" date="2019-08" db="EMBL/GenBank/DDBJ databases">
        <authorList>
            <person name="Kucharzyk K."/>
            <person name="Murdoch R.W."/>
            <person name="Higgins S."/>
            <person name="Loffler F."/>
        </authorList>
    </citation>
    <scope>NUCLEOTIDE SEQUENCE</scope>
</reference>
<name>A0A644ZCY4_9ZZZZ</name>